<protein>
    <submittedName>
        <fullName evidence="1">Uncharacterized protein</fullName>
    </submittedName>
</protein>
<accession>I7C6B3</accession>
<dbReference type="PATRIC" id="fig|1212765.3.peg.514"/>
<dbReference type="Proteomes" id="UP000006502">
    <property type="component" value="Chromosome"/>
</dbReference>
<keyword evidence="2" id="KW-1185">Reference proteome</keyword>
<dbReference type="STRING" id="1212765.MHLP_02285"/>
<organism evidence="1 2">
    <name type="scientific">Mycoplasma haematolamae (strain Purdue)</name>
    <dbReference type="NCBI Taxonomy" id="1212765"/>
    <lineage>
        <taxon>Bacteria</taxon>
        <taxon>Bacillati</taxon>
        <taxon>Mycoplasmatota</taxon>
        <taxon>Mollicutes</taxon>
        <taxon>Mycoplasmataceae</taxon>
        <taxon>Mycoplasma</taxon>
    </lineage>
</organism>
<dbReference type="AlphaFoldDB" id="I7C6B3"/>
<dbReference type="HOGENOM" id="CLU_2618206_0_0_14"/>
<dbReference type="EMBL" id="CP003731">
    <property type="protein sequence ID" value="AFO52037.1"/>
    <property type="molecule type" value="Genomic_DNA"/>
</dbReference>
<sequence>MNEAIKDGKIEHIFRMFRAFFLKFLEDLRRYLETLIERLWTTSTEIRTIRRVYNRGGHTEMFGGFFERSQLKKNSLKE</sequence>
<gene>
    <name evidence="1" type="ordered locus">MHLP_02285</name>
</gene>
<reference evidence="1 2" key="1">
    <citation type="journal article" date="2012" name="J. Bacteriol.">
        <title>Genome Sequence of "Candidatus Mycoplasma haemolamae" Strain Purdue, a Red Blood Cell Pathogen of Alpacas (Vicugna pacos) and Llamas (Lama glama).</title>
        <authorList>
            <person name="Guimaraes A.M."/>
            <person name="Toth B."/>
            <person name="Santos A.P."/>
            <person name="do Nascimento N.C."/>
            <person name="Kritchevsky J.E."/>
            <person name="Messick J.B."/>
        </authorList>
    </citation>
    <scope>NUCLEOTIDE SEQUENCE [LARGE SCALE GENOMIC DNA]</scope>
    <source>
        <strain evidence="1 2">Purdue</strain>
    </source>
</reference>
<evidence type="ECO:0000313" key="2">
    <source>
        <dbReference type="Proteomes" id="UP000006502"/>
    </source>
</evidence>
<evidence type="ECO:0000313" key="1">
    <source>
        <dbReference type="EMBL" id="AFO52037.1"/>
    </source>
</evidence>
<proteinExistence type="predicted"/>
<reference evidence="2" key="2">
    <citation type="submission" date="2012-07" db="EMBL/GenBank/DDBJ databases">
        <title>Complete genome sequence of 'Candidatus Mycoplasma haemolamae'.</title>
        <authorList>
            <person name="Guimaraes A.M.S."/>
            <person name="Toth B."/>
            <person name="Santos A.P."/>
            <person name="Nascimento N.C."/>
            <person name="Sojka J.E."/>
            <person name="Messick J.B."/>
        </authorList>
    </citation>
    <scope>NUCLEOTIDE SEQUENCE [LARGE SCALE GENOMIC DNA]</scope>
    <source>
        <strain evidence="2">Purdue</strain>
    </source>
</reference>
<name>I7C6B3_MYCHA</name>
<dbReference type="KEGG" id="mhl:MHLP_02285"/>